<proteinExistence type="inferred from homology"/>
<evidence type="ECO:0000256" key="1">
    <source>
        <dbReference type="ARBA" id="ARBA00007118"/>
    </source>
</evidence>
<feature type="domain" description="Nitroreductase" evidence="3">
    <location>
        <begin position="10"/>
        <end position="218"/>
    </location>
</feature>
<dbReference type="GO" id="GO:0016491">
    <property type="term" value="F:oxidoreductase activity"/>
    <property type="evidence" value="ECO:0007669"/>
    <property type="project" value="UniProtKB-KW"/>
</dbReference>
<dbReference type="InterPro" id="IPR000415">
    <property type="entry name" value="Nitroreductase-like"/>
</dbReference>
<comment type="caution">
    <text evidence="4">The sequence shown here is derived from an EMBL/GenBank/DDBJ whole genome shotgun (WGS) entry which is preliminary data.</text>
</comment>
<dbReference type="Gene3D" id="3.40.109.10">
    <property type="entry name" value="NADH Oxidase"/>
    <property type="match status" value="1"/>
</dbReference>
<dbReference type="AlphaFoldDB" id="A0A1E5UHB4"/>
<dbReference type="PATRIC" id="fig|237258.4.peg.1203"/>
<dbReference type="EMBL" id="MKGI01000009">
    <property type="protein sequence ID" value="OEL12277.1"/>
    <property type="molecule type" value="Genomic_DNA"/>
</dbReference>
<name>A0A1E5UHB4_9FLAO</name>
<gene>
    <name evidence="4" type="ORF">BHF72_1250</name>
</gene>
<organism evidence="4 5">
    <name type="scientific">Cloacibacterium normanense</name>
    <dbReference type="NCBI Taxonomy" id="237258"/>
    <lineage>
        <taxon>Bacteria</taxon>
        <taxon>Pseudomonadati</taxon>
        <taxon>Bacteroidota</taxon>
        <taxon>Flavobacteriia</taxon>
        <taxon>Flavobacteriales</taxon>
        <taxon>Weeksellaceae</taxon>
    </lineage>
</organism>
<protein>
    <submittedName>
        <fullName evidence="4">Nitroreductase family protein</fullName>
    </submittedName>
</protein>
<accession>A0A1E5UHB4</accession>
<comment type="similarity">
    <text evidence="1">Belongs to the nitroreductase family.</text>
</comment>
<dbReference type="Pfam" id="PF00881">
    <property type="entry name" value="Nitroreductase"/>
    <property type="match status" value="1"/>
</dbReference>
<keyword evidence="2" id="KW-0560">Oxidoreductase</keyword>
<dbReference type="PANTHER" id="PTHR43673:SF10">
    <property type="entry name" value="NADH DEHYDROGENASE_NAD(P)H NITROREDUCTASE XCC3605-RELATED"/>
    <property type="match status" value="1"/>
</dbReference>
<reference evidence="4 5" key="1">
    <citation type="submission" date="2016-09" db="EMBL/GenBank/DDBJ databases">
        <authorList>
            <person name="Capua I."/>
            <person name="De Benedictis P."/>
            <person name="Joannis T."/>
            <person name="Lombin L.H."/>
            <person name="Cattoli G."/>
        </authorList>
    </citation>
    <scope>NUCLEOTIDE SEQUENCE [LARGE SCALE GENOMIC DNA]</scope>
    <source>
        <strain evidence="4 5">NRS-1</strain>
    </source>
</reference>
<dbReference type="InterPro" id="IPR029479">
    <property type="entry name" value="Nitroreductase"/>
</dbReference>
<evidence type="ECO:0000313" key="5">
    <source>
        <dbReference type="Proteomes" id="UP000095601"/>
    </source>
</evidence>
<evidence type="ECO:0000256" key="2">
    <source>
        <dbReference type="ARBA" id="ARBA00023002"/>
    </source>
</evidence>
<dbReference type="Proteomes" id="UP000095601">
    <property type="component" value="Unassembled WGS sequence"/>
</dbReference>
<dbReference type="PANTHER" id="PTHR43673">
    <property type="entry name" value="NAD(P)H NITROREDUCTASE YDGI-RELATED"/>
    <property type="match status" value="1"/>
</dbReference>
<dbReference type="KEGG" id="cnr:EB819_03625"/>
<evidence type="ECO:0000259" key="3">
    <source>
        <dbReference type="Pfam" id="PF00881"/>
    </source>
</evidence>
<dbReference type="SUPFAM" id="SSF55469">
    <property type="entry name" value="FMN-dependent nitroreductase-like"/>
    <property type="match status" value="1"/>
</dbReference>
<dbReference type="OrthoDB" id="9809288at2"/>
<sequence>MKTFEDIVHYRRSVRHYQNVEIDAEKVKHCIELATLSPNSSNMQLWEFYHITEPEILKKLAVACLSQEAATTAKQMVVFVTRQDLHRKRAKKMAELETQNVLKNTPPEKQEKRIKRWQMYYGKVMPFLYSKFLGILGIFRKILVNVIGVFRPITYQVSENDARVVVHKTCALAAQTFMLAMSNEGYDTCPMEGFDSRRVKKILNLPFGAEVNMIVSCGIRDEKGVWGDRMRVDFEEVYKRL</sequence>
<dbReference type="STRING" id="237258.SAMN04489756_11158"/>
<evidence type="ECO:0000313" key="4">
    <source>
        <dbReference type="EMBL" id="OEL12277.1"/>
    </source>
</evidence>
<dbReference type="CDD" id="cd02137">
    <property type="entry name" value="MhqN-like"/>
    <property type="match status" value="1"/>
</dbReference>
<keyword evidence="5" id="KW-1185">Reference proteome</keyword>